<dbReference type="InterPro" id="IPR050553">
    <property type="entry name" value="Thioredoxin_ResA/DsbE_sf"/>
</dbReference>
<gene>
    <name evidence="3" type="primary">resA</name>
    <name evidence="3" type="ORF">NCTC13316_00107</name>
</gene>
<dbReference type="AlphaFoldDB" id="A0A378JPJ2"/>
<name>A0A378JPJ2_9GAMM</name>
<protein>
    <submittedName>
        <fullName evidence="3">Thiol-disulfide oxidoreductase</fullName>
    </submittedName>
</protein>
<dbReference type="GO" id="GO:0016491">
    <property type="term" value="F:oxidoreductase activity"/>
    <property type="evidence" value="ECO:0007669"/>
    <property type="project" value="InterPro"/>
</dbReference>
<dbReference type="Gene3D" id="3.40.30.10">
    <property type="entry name" value="Glutaredoxin"/>
    <property type="match status" value="1"/>
</dbReference>
<accession>A0A378JPJ2</accession>
<dbReference type="GO" id="GO:0016209">
    <property type="term" value="F:antioxidant activity"/>
    <property type="evidence" value="ECO:0007669"/>
    <property type="project" value="InterPro"/>
</dbReference>
<dbReference type="InterPro" id="IPR036249">
    <property type="entry name" value="Thioredoxin-like_sf"/>
</dbReference>
<evidence type="ECO:0000313" key="3">
    <source>
        <dbReference type="EMBL" id="STX50042.1"/>
    </source>
</evidence>
<keyword evidence="4" id="KW-1185">Reference proteome</keyword>
<dbReference type="RefSeq" id="WP_115329517.1">
    <property type="nucleotide sequence ID" value="NZ_CAAAHP010000003.1"/>
</dbReference>
<dbReference type="InterPro" id="IPR013766">
    <property type="entry name" value="Thioredoxin_domain"/>
</dbReference>
<evidence type="ECO:0000313" key="4">
    <source>
        <dbReference type="Proteomes" id="UP000254794"/>
    </source>
</evidence>
<dbReference type="SUPFAM" id="SSF52833">
    <property type="entry name" value="Thioredoxin-like"/>
    <property type="match status" value="1"/>
</dbReference>
<feature type="chain" id="PRO_5016945174" evidence="1">
    <location>
        <begin position="21"/>
        <end position="147"/>
    </location>
</feature>
<dbReference type="OrthoDB" id="9796554at2"/>
<sequence>MRLKILITGLFLLSVTASYAAVLTTLNGEKIPFTSLKGKWVLINYWASWCQPCLDEIKELNQFYQLNKDKIYLFAVNFDELSNHEQLGLIKKLNINYPSLAHDPRAMLKLGDLRGVPATFVFDPAGNFREALYGGQTINSLKKAIQG</sequence>
<organism evidence="3 4">
    <name type="scientific">Legionella busanensis</name>
    <dbReference type="NCBI Taxonomy" id="190655"/>
    <lineage>
        <taxon>Bacteria</taxon>
        <taxon>Pseudomonadati</taxon>
        <taxon>Pseudomonadota</taxon>
        <taxon>Gammaproteobacteria</taxon>
        <taxon>Legionellales</taxon>
        <taxon>Legionellaceae</taxon>
        <taxon>Legionella</taxon>
    </lineage>
</organism>
<feature type="domain" description="Thioredoxin" evidence="2">
    <location>
        <begin position="11"/>
        <end position="147"/>
    </location>
</feature>
<dbReference type="Proteomes" id="UP000254794">
    <property type="component" value="Unassembled WGS sequence"/>
</dbReference>
<evidence type="ECO:0000259" key="2">
    <source>
        <dbReference type="PROSITE" id="PS51352"/>
    </source>
</evidence>
<dbReference type="EMBL" id="UGOD01000001">
    <property type="protein sequence ID" value="STX50042.1"/>
    <property type="molecule type" value="Genomic_DNA"/>
</dbReference>
<keyword evidence="1" id="KW-0732">Signal</keyword>
<dbReference type="PANTHER" id="PTHR42852:SF18">
    <property type="entry name" value="CHROMOSOME UNDETERMINED SCAFFOLD_47, WHOLE GENOME SHOTGUN SEQUENCE"/>
    <property type="match status" value="1"/>
</dbReference>
<dbReference type="InterPro" id="IPR000866">
    <property type="entry name" value="AhpC/TSA"/>
</dbReference>
<reference evidence="3 4" key="1">
    <citation type="submission" date="2018-06" db="EMBL/GenBank/DDBJ databases">
        <authorList>
            <consortium name="Pathogen Informatics"/>
            <person name="Doyle S."/>
        </authorList>
    </citation>
    <scope>NUCLEOTIDE SEQUENCE [LARGE SCALE GENOMIC DNA]</scope>
    <source>
        <strain evidence="3 4">NCTC13316</strain>
    </source>
</reference>
<dbReference type="PROSITE" id="PS51352">
    <property type="entry name" value="THIOREDOXIN_2"/>
    <property type="match status" value="1"/>
</dbReference>
<feature type="signal peptide" evidence="1">
    <location>
        <begin position="1"/>
        <end position="20"/>
    </location>
</feature>
<dbReference type="CDD" id="cd02966">
    <property type="entry name" value="TlpA_like_family"/>
    <property type="match status" value="1"/>
</dbReference>
<proteinExistence type="predicted"/>
<dbReference type="PANTHER" id="PTHR42852">
    <property type="entry name" value="THIOL:DISULFIDE INTERCHANGE PROTEIN DSBE"/>
    <property type="match status" value="1"/>
</dbReference>
<evidence type="ECO:0000256" key="1">
    <source>
        <dbReference type="SAM" id="SignalP"/>
    </source>
</evidence>
<dbReference type="Pfam" id="PF00578">
    <property type="entry name" value="AhpC-TSA"/>
    <property type="match status" value="1"/>
</dbReference>